<dbReference type="NCBIfam" id="NF000840">
    <property type="entry name" value="PRK00071.1-3"/>
    <property type="match status" value="1"/>
</dbReference>
<evidence type="ECO:0000256" key="8">
    <source>
        <dbReference type="ARBA" id="ARBA00023027"/>
    </source>
</evidence>
<evidence type="ECO:0000256" key="5">
    <source>
        <dbReference type="ARBA" id="ARBA00022695"/>
    </source>
</evidence>
<keyword evidence="5 10" id="KW-0548">Nucleotidyltransferase</keyword>
<dbReference type="KEGG" id="mdv:C5Q96_02710"/>
<dbReference type="NCBIfam" id="TIGR00482">
    <property type="entry name" value="nicotinate (nicotinamide) nucleotide adenylyltransferase"/>
    <property type="match status" value="1"/>
</dbReference>
<dbReference type="GO" id="GO:0005524">
    <property type="term" value="F:ATP binding"/>
    <property type="evidence" value="ECO:0007669"/>
    <property type="project" value="UniProtKB-KW"/>
</dbReference>
<dbReference type="InterPro" id="IPR014729">
    <property type="entry name" value="Rossmann-like_a/b/a_fold"/>
</dbReference>
<dbReference type="InterPro" id="IPR005248">
    <property type="entry name" value="NadD/NMNAT"/>
</dbReference>
<accession>A0A2S0L3J6</accession>
<evidence type="ECO:0000256" key="4">
    <source>
        <dbReference type="ARBA" id="ARBA00022679"/>
    </source>
</evidence>
<comment type="similarity">
    <text evidence="10">Belongs to the NadD family.</text>
</comment>
<sequence length="200" mass="22555">MKKIAIFGGTFDPIHIAHIALAKTALNELGLDKLIFMPNSVSPFKLDANITSAEHRCNMIELAIESDERLEMTRYEIEKQGISYTYDTLNELTAIYDARLYFVLGFDSVVAVNSWYRGESILKEFPLITALRPGVDNSLGTKKIAEYRKTYNAEIHILHMPPIDCSSSQIRELCRNGGSITGLVSENVEEYIIKNGLYKD</sequence>
<gene>
    <name evidence="10 12" type="primary">nadD</name>
    <name evidence="12" type="ORF">C5Q96_02710</name>
</gene>
<dbReference type="HAMAP" id="MF_00244">
    <property type="entry name" value="NaMN_adenylyltr"/>
    <property type="match status" value="1"/>
</dbReference>
<evidence type="ECO:0000256" key="7">
    <source>
        <dbReference type="ARBA" id="ARBA00022840"/>
    </source>
</evidence>
<evidence type="ECO:0000256" key="9">
    <source>
        <dbReference type="ARBA" id="ARBA00048721"/>
    </source>
</evidence>
<dbReference type="PANTHER" id="PTHR39321">
    <property type="entry name" value="NICOTINATE-NUCLEOTIDE ADENYLYLTRANSFERASE-RELATED"/>
    <property type="match status" value="1"/>
</dbReference>
<evidence type="ECO:0000256" key="6">
    <source>
        <dbReference type="ARBA" id="ARBA00022741"/>
    </source>
</evidence>
<protein>
    <recommendedName>
        <fullName evidence="10">Probable nicotinate-nucleotide adenylyltransferase</fullName>
        <ecNumber evidence="10">2.7.7.18</ecNumber>
    </recommendedName>
    <alternativeName>
        <fullName evidence="10">Deamido-NAD(+) diphosphorylase</fullName>
    </alternativeName>
    <alternativeName>
        <fullName evidence="10">Deamido-NAD(+) pyrophosphorylase</fullName>
    </alternativeName>
    <alternativeName>
        <fullName evidence="10">Nicotinate mononucleotide adenylyltransferase</fullName>
        <shortName evidence="10">NaMN adenylyltransferase</shortName>
    </alternativeName>
</protein>
<dbReference type="Gene3D" id="3.40.50.620">
    <property type="entry name" value="HUPs"/>
    <property type="match status" value="1"/>
</dbReference>
<dbReference type="RefSeq" id="WP_106056904.1">
    <property type="nucleotide sequence ID" value="NZ_CAUUYG010000003.1"/>
</dbReference>
<dbReference type="EC" id="2.7.7.18" evidence="10"/>
<dbReference type="GO" id="GO:0004515">
    <property type="term" value="F:nicotinate-nucleotide adenylyltransferase activity"/>
    <property type="evidence" value="ECO:0007669"/>
    <property type="project" value="UniProtKB-UniRule"/>
</dbReference>
<name>A0A2S0L3J6_9FIRM</name>
<dbReference type="Proteomes" id="UP000237883">
    <property type="component" value="Chromosome"/>
</dbReference>
<feature type="domain" description="Cytidyltransferase-like" evidence="11">
    <location>
        <begin position="6"/>
        <end position="172"/>
    </location>
</feature>
<dbReference type="NCBIfam" id="TIGR00125">
    <property type="entry name" value="cyt_tran_rel"/>
    <property type="match status" value="1"/>
</dbReference>
<evidence type="ECO:0000256" key="10">
    <source>
        <dbReference type="HAMAP-Rule" id="MF_00244"/>
    </source>
</evidence>
<dbReference type="GO" id="GO:0009435">
    <property type="term" value="P:NAD+ biosynthetic process"/>
    <property type="evidence" value="ECO:0007669"/>
    <property type="project" value="UniProtKB-UniRule"/>
</dbReference>
<dbReference type="SUPFAM" id="SSF52374">
    <property type="entry name" value="Nucleotidylyl transferase"/>
    <property type="match status" value="1"/>
</dbReference>
<evidence type="ECO:0000259" key="11">
    <source>
        <dbReference type="Pfam" id="PF01467"/>
    </source>
</evidence>
<evidence type="ECO:0000256" key="2">
    <source>
        <dbReference type="ARBA" id="ARBA00005019"/>
    </source>
</evidence>
<evidence type="ECO:0000256" key="3">
    <source>
        <dbReference type="ARBA" id="ARBA00022642"/>
    </source>
</evidence>
<comment type="function">
    <text evidence="1 10">Catalyzes the reversible adenylation of nicotinate mononucleotide (NaMN) to nicotinic acid adenine dinucleotide (NaAD).</text>
</comment>
<dbReference type="AlphaFoldDB" id="A0A2S0L3J6"/>
<dbReference type="UniPathway" id="UPA00253">
    <property type="reaction ID" value="UER00332"/>
</dbReference>
<keyword evidence="4 10" id="KW-0808">Transferase</keyword>
<keyword evidence="7 10" id="KW-0067">ATP-binding</keyword>
<evidence type="ECO:0000313" key="12">
    <source>
        <dbReference type="EMBL" id="AVM47825.1"/>
    </source>
</evidence>
<keyword evidence="8 10" id="KW-0520">NAD</keyword>
<dbReference type="CDD" id="cd02165">
    <property type="entry name" value="NMNAT"/>
    <property type="match status" value="1"/>
</dbReference>
<keyword evidence="13" id="KW-1185">Reference proteome</keyword>
<comment type="catalytic activity">
    <reaction evidence="9 10">
        <text>nicotinate beta-D-ribonucleotide + ATP + H(+) = deamido-NAD(+) + diphosphate</text>
        <dbReference type="Rhea" id="RHEA:22860"/>
        <dbReference type="ChEBI" id="CHEBI:15378"/>
        <dbReference type="ChEBI" id="CHEBI:30616"/>
        <dbReference type="ChEBI" id="CHEBI:33019"/>
        <dbReference type="ChEBI" id="CHEBI:57502"/>
        <dbReference type="ChEBI" id="CHEBI:58437"/>
        <dbReference type="EC" id="2.7.7.18"/>
    </reaction>
</comment>
<evidence type="ECO:0000256" key="1">
    <source>
        <dbReference type="ARBA" id="ARBA00002324"/>
    </source>
</evidence>
<evidence type="ECO:0000313" key="13">
    <source>
        <dbReference type="Proteomes" id="UP000237883"/>
    </source>
</evidence>
<dbReference type="GeneID" id="78391166"/>
<comment type="pathway">
    <text evidence="2 10">Cofactor biosynthesis; NAD(+) biosynthesis; deamido-NAD(+) from nicotinate D-ribonucleotide: step 1/1.</text>
</comment>
<keyword evidence="6 10" id="KW-0547">Nucleotide-binding</keyword>
<keyword evidence="3 10" id="KW-0662">Pyridine nucleotide biosynthesis</keyword>
<dbReference type="PANTHER" id="PTHR39321:SF3">
    <property type="entry name" value="PHOSPHOPANTETHEINE ADENYLYLTRANSFERASE"/>
    <property type="match status" value="1"/>
</dbReference>
<dbReference type="Pfam" id="PF01467">
    <property type="entry name" value="CTP_transf_like"/>
    <property type="match status" value="1"/>
</dbReference>
<dbReference type="InterPro" id="IPR004821">
    <property type="entry name" value="Cyt_trans-like"/>
</dbReference>
<reference evidence="13" key="1">
    <citation type="submission" date="2018-02" db="EMBL/GenBank/DDBJ databases">
        <authorList>
            <person name="Holder M.E."/>
            <person name="Ajami N.J."/>
            <person name="Petrosino J.F."/>
        </authorList>
    </citation>
    <scope>NUCLEOTIDE SEQUENCE [LARGE SCALE GENOMIC DNA]</scope>
    <source>
        <strain evidence="13">CCUG 47132</strain>
    </source>
</reference>
<proteinExistence type="inferred from homology"/>
<dbReference type="EMBL" id="CP027228">
    <property type="protein sequence ID" value="AVM47825.1"/>
    <property type="molecule type" value="Genomic_DNA"/>
</dbReference>
<organism evidence="12 13">
    <name type="scientific">Mogibacterium diversum</name>
    <dbReference type="NCBI Taxonomy" id="114527"/>
    <lineage>
        <taxon>Bacteria</taxon>
        <taxon>Bacillati</taxon>
        <taxon>Bacillota</taxon>
        <taxon>Clostridia</taxon>
        <taxon>Peptostreptococcales</taxon>
        <taxon>Anaerovoracaceae</taxon>
        <taxon>Mogibacterium</taxon>
    </lineage>
</organism>